<dbReference type="EMBL" id="CADIKK010000028">
    <property type="protein sequence ID" value="CAB3800571.1"/>
    <property type="molecule type" value="Genomic_DNA"/>
</dbReference>
<name>A0A6S7BVM1_9BURK</name>
<dbReference type="Proteomes" id="UP000494365">
    <property type="component" value="Unassembled WGS sequence"/>
</dbReference>
<feature type="domain" description="Cytochrome c-type biogenesis protein H Ig-like" evidence="5">
    <location>
        <begin position="283"/>
        <end position="386"/>
    </location>
</feature>
<dbReference type="Pfam" id="PF23914">
    <property type="entry name" value="TPR_CcmH_CycH"/>
    <property type="match status" value="1"/>
</dbReference>
<dbReference type="InterPro" id="IPR056413">
    <property type="entry name" value="TPR_CcmH_CycH"/>
</dbReference>
<feature type="transmembrane region" description="Helical" evidence="4">
    <location>
        <begin position="46"/>
        <end position="67"/>
    </location>
</feature>
<dbReference type="Gene3D" id="1.25.40.10">
    <property type="entry name" value="Tetratricopeptide repeat domain"/>
    <property type="match status" value="1"/>
</dbReference>
<proteinExistence type="predicted"/>
<evidence type="ECO:0000259" key="6">
    <source>
        <dbReference type="Pfam" id="PF23914"/>
    </source>
</evidence>
<dbReference type="InterPro" id="IPR051263">
    <property type="entry name" value="C-type_cytochrome_biogenesis"/>
</dbReference>
<evidence type="ECO:0000256" key="4">
    <source>
        <dbReference type="SAM" id="Phobius"/>
    </source>
</evidence>
<keyword evidence="1" id="KW-0677">Repeat</keyword>
<evidence type="ECO:0000256" key="2">
    <source>
        <dbReference type="ARBA" id="ARBA00022803"/>
    </source>
</evidence>
<accession>A0A6S7BVM1</accession>
<dbReference type="AlphaFoldDB" id="A0A6S7BVM1"/>
<sequence>MTFFTVLAAALGALATILLTRSLWWTSGARERDATAAFAARPSPSVGLAAALAVFVFGVAGGGYLWLGSPGHLGDGPASSALATTEDNAGLPRGGEDEAFDPQAVEQVSAMIDPLIEHLKTQPEDADGWQLLARTYAALGRHAQAVEAFRQAERLRPDDSVLLTDFAVSVGMVNHRSLGDESWKLIERALKLDPQNPKALALAGTIAFDRRDYQGAVQYWERLAQIEPADSPFAGQIQGDIAQARQLAGIPAAPDLATGNGATSMPPAASAAVLSATRAQVSGTVTLAPSLKGRVALEDTVFVIARAVDGPRMPLAVLRKHVRDLPLQFTLDDSLAMSPNARLSGASSVIVGARISRSGDALPQIGDLQGVAQAVAVGASGLRVEINEEVAR</sequence>
<dbReference type="PANTHER" id="PTHR47870:SF4">
    <property type="entry name" value="CYTOCHROME C-TYPE BIOGENESIS PROTEIN CYCH"/>
    <property type="match status" value="1"/>
</dbReference>
<evidence type="ECO:0000256" key="1">
    <source>
        <dbReference type="ARBA" id="ARBA00022737"/>
    </source>
</evidence>
<feature type="domain" description="Cytochrome c-type biogenesis protein H TPR" evidence="6">
    <location>
        <begin position="114"/>
        <end position="232"/>
    </location>
</feature>
<dbReference type="PROSITE" id="PS50005">
    <property type="entry name" value="TPR"/>
    <property type="match status" value="2"/>
</dbReference>
<dbReference type="GO" id="GO:0005886">
    <property type="term" value="C:plasma membrane"/>
    <property type="evidence" value="ECO:0007669"/>
    <property type="project" value="TreeGrafter"/>
</dbReference>
<dbReference type="InterPro" id="IPR056412">
    <property type="entry name" value="Ig_CycH"/>
</dbReference>
<keyword evidence="4" id="KW-1133">Transmembrane helix</keyword>
<organism evidence="7 8">
    <name type="scientific">Paraburkholderia ultramafica</name>
    <dbReference type="NCBI Taxonomy" id="1544867"/>
    <lineage>
        <taxon>Bacteria</taxon>
        <taxon>Pseudomonadati</taxon>
        <taxon>Pseudomonadota</taxon>
        <taxon>Betaproteobacteria</taxon>
        <taxon>Burkholderiales</taxon>
        <taxon>Burkholderiaceae</taxon>
        <taxon>Paraburkholderia</taxon>
    </lineage>
</organism>
<keyword evidence="2 3" id="KW-0802">TPR repeat</keyword>
<reference evidence="7 8" key="1">
    <citation type="submission" date="2020-04" db="EMBL/GenBank/DDBJ databases">
        <authorList>
            <person name="De Canck E."/>
        </authorList>
    </citation>
    <scope>NUCLEOTIDE SEQUENCE [LARGE SCALE GENOMIC DNA]</scope>
    <source>
        <strain evidence="7 8">LMG 28614</strain>
    </source>
</reference>
<evidence type="ECO:0000256" key="3">
    <source>
        <dbReference type="PROSITE-ProRule" id="PRU00339"/>
    </source>
</evidence>
<dbReference type="SMART" id="SM00028">
    <property type="entry name" value="TPR"/>
    <property type="match status" value="2"/>
</dbReference>
<dbReference type="PANTHER" id="PTHR47870">
    <property type="entry name" value="CYTOCHROME C-TYPE BIOGENESIS PROTEIN CCMH"/>
    <property type="match status" value="1"/>
</dbReference>
<dbReference type="InterPro" id="IPR011990">
    <property type="entry name" value="TPR-like_helical_dom_sf"/>
</dbReference>
<keyword evidence="8" id="KW-1185">Reference proteome</keyword>
<protein>
    <submittedName>
        <fullName evidence="7">Uncharacterized protein</fullName>
    </submittedName>
</protein>
<keyword evidence="4" id="KW-0812">Transmembrane</keyword>
<evidence type="ECO:0000259" key="5">
    <source>
        <dbReference type="Pfam" id="PF23892"/>
    </source>
</evidence>
<feature type="repeat" description="TPR" evidence="3">
    <location>
        <begin position="197"/>
        <end position="230"/>
    </location>
</feature>
<gene>
    <name evidence="7" type="ORF">LMG28614_05217</name>
</gene>
<evidence type="ECO:0000313" key="8">
    <source>
        <dbReference type="Proteomes" id="UP000494365"/>
    </source>
</evidence>
<dbReference type="RefSeq" id="WP_175152251.1">
    <property type="nucleotide sequence ID" value="NZ_CADIKK010000028.1"/>
</dbReference>
<dbReference type="Pfam" id="PF23892">
    <property type="entry name" value="Ig_CycH"/>
    <property type="match status" value="1"/>
</dbReference>
<keyword evidence="4" id="KW-0472">Membrane</keyword>
<evidence type="ECO:0000313" key="7">
    <source>
        <dbReference type="EMBL" id="CAB3800571.1"/>
    </source>
</evidence>
<dbReference type="SUPFAM" id="SSF48452">
    <property type="entry name" value="TPR-like"/>
    <property type="match status" value="1"/>
</dbReference>
<feature type="repeat" description="TPR" evidence="3">
    <location>
        <begin position="126"/>
        <end position="159"/>
    </location>
</feature>
<dbReference type="InterPro" id="IPR019734">
    <property type="entry name" value="TPR_rpt"/>
</dbReference>